<dbReference type="PANTHER" id="PTHR19282:SF554">
    <property type="entry name" value="ANTIGEN, PUTATIVE-RELATED"/>
    <property type="match status" value="1"/>
</dbReference>
<feature type="region of interest" description="Disordered" evidence="5">
    <location>
        <begin position="485"/>
        <end position="537"/>
    </location>
</feature>
<reference evidence="7" key="1">
    <citation type="submission" date="2021-05" db="EMBL/GenBank/DDBJ databases">
        <authorList>
            <person name="Alioto T."/>
            <person name="Alioto T."/>
            <person name="Gomez Garrido J."/>
        </authorList>
    </citation>
    <scope>NUCLEOTIDE SEQUENCE</scope>
</reference>
<dbReference type="EMBL" id="HBUF01524977">
    <property type="protein sequence ID" value="CAG6749939.1"/>
    <property type="molecule type" value="Transcribed_RNA"/>
</dbReference>
<evidence type="ECO:0000256" key="2">
    <source>
        <dbReference type="ARBA" id="ARBA00022692"/>
    </source>
</evidence>
<feature type="transmembrane region" description="Helical" evidence="6">
    <location>
        <begin position="80"/>
        <end position="104"/>
    </location>
</feature>
<dbReference type="PANTHER" id="PTHR19282">
    <property type="entry name" value="TETRASPANIN"/>
    <property type="match status" value="1"/>
</dbReference>
<comment type="subcellular location">
    <subcellularLocation>
        <location evidence="1">Membrane</location>
        <topology evidence="1">Multi-pass membrane protein</topology>
    </subcellularLocation>
</comment>
<keyword evidence="3 6" id="KW-1133">Transmembrane helix</keyword>
<feature type="transmembrane region" description="Helical" evidence="6">
    <location>
        <begin position="155"/>
        <end position="176"/>
    </location>
</feature>
<dbReference type="EMBL" id="HBUF01246090">
    <property type="protein sequence ID" value="CAG6678516.1"/>
    <property type="molecule type" value="Transcribed_RNA"/>
</dbReference>
<dbReference type="GO" id="GO:0005886">
    <property type="term" value="C:plasma membrane"/>
    <property type="evidence" value="ECO:0007669"/>
    <property type="project" value="TreeGrafter"/>
</dbReference>
<feature type="compositionally biased region" description="Low complexity" evidence="5">
    <location>
        <begin position="628"/>
        <end position="643"/>
    </location>
</feature>
<organism evidence="7">
    <name type="scientific">Cacopsylla melanoneura</name>
    <dbReference type="NCBI Taxonomy" id="428564"/>
    <lineage>
        <taxon>Eukaryota</taxon>
        <taxon>Metazoa</taxon>
        <taxon>Ecdysozoa</taxon>
        <taxon>Arthropoda</taxon>
        <taxon>Hexapoda</taxon>
        <taxon>Insecta</taxon>
        <taxon>Pterygota</taxon>
        <taxon>Neoptera</taxon>
        <taxon>Paraneoptera</taxon>
        <taxon>Hemiptera</taxon>
        <taxon>Sternorrhyncha</taxon>
        <taxon>Psylloidea</taxon>
        <taxon>Psyllidae</taxon>
        <taxon>Psyllinae</taxon>
        <taxon>Cacopsylla</taxon>
    </lineage>
</organism>
<dbReference type="EMBL" id="HBUF01073318">
    <property type="protein sequence ID" value="CAG6630347.1"/>
    <property type="molecule type" value="Transcribed_RNA"/>
</dbReference>
<evidence type="ECO:0000313" key="7">
    <source>
        <dbReference type="EMBL" id="CAG6678514.1"/>
    </source>
</evidence>
<feature type="region of interest" description="Disordered" evidence="5">
    <location>
        <begin position="612"/>
        <end position="651"/>
    </location>
</feature>
<dbReference type="EMBL" id="HBUF01524976">
    <property type="protein sequence ID" value="CAG6749937.1"/>
    <property type="molecule type" value="Transcribed_RNA"/>
</dbReference>
<keyword evidence="2 6" id="KW-0812">Transmembrane</keyword>
<dbReference type="Pfam" id="PF00335">
    <property type="entry name" value="Tetraspanin"/>
    <property type="match status" value="1"/>
</dbReference>
<keyword evidence="4 6" id="KW-0472">Membrane</keyword>
<evidence type="ECO:0000256" key="6">
    <source>
        <dbReference type="SAM" id="Phobius"/>
    </source>
</evidence>
<dbReference type="InterPro" id="IPR008952">
    <property type="entry name" value="Tetraspanin_EC2_sf"/>
</dbReference>
<dbReference type="InterPro" id="IPR018499">
    <property type="entry name" value="Tetraspanin/Peripherin"/>
</dbReference>
<evidence type="ECO:0000256" key="3">
    <source>
        <dbReference type="ARBA" id="ARBA00022989"/>
    </source>
</evidence>
<evidence type="ECO:0000256" key="1">
    <source>
        <dbReference type="ARBA" id="ARBA00004141"/>
    </source>
</evidence>
<proteinExistence type="predicted"/>
<dbReference type="EMBL" id="HBUF01246089">
    <property type="protein sequence ID" value="CAG6678514.1"/>
    <property type="molecule type" value="Transcribed_RNA"/>
</dbReference>
<feature type="compositionally biased region" description="Polar residues" evidence="5">
    <location>
        <begin position="506"/>
        <end position="526"/>
    </location>
</feature>
<dbReference type="Gene3D" id="1.10.1450.10">
    <property type="entry name" value="Tetraspanin"/>
    <property type="match status" value="1"/>
</dbReference>
<dbReference type="EMBL" id="HBUF01073319">
    <property type="protein sequence ID" value="CAG6630349.1"/>
    <property type="molecule type" value="Transcribed_RNA"/>
</dbReference>
<name>A0A8D8X1M7_9HEMI</name>
<feature type="transmembrane region" description="Helical" evidence="6">
    <location>
        <begin position="124"/>
        <end position="143"/>
    </location>
</feature>
<feature type="transmembrane region" description="Helical" evidence="6">
    <location>
        <begin position="418"/>
        <end position="438"/>
    </location>
</feature>
<dbReference type="AlphaFoldDB" id="A0A8D8X1M7"/>
<protein>
    <submittedName>
        <fullName evidence="7">Uncharacterized protein</fullName>
    </submittedName>
</protein>
<evidence type="ECO:0000256" key="4">
    <source>
        <dbReference type="ARBA" id="ARBA00023136"/>
    </source>
</evidence>
<evidence type="ECO:0000256" key="5">
    <source>
        <dbReference type="SAM" id="MobiDB-lite"/>
    </source>
</evidence>
<feature type="compositionally biased region" description="Basic and acidic residues" evidence="5">
    <location>
        <begin position="527"/>
        <end position="537"/>
    </location>
</feature>
<sequence>MTIMLIHHQLLSQNENNITIPSIQNSINQDRQVSEKMQRTNSYYKKCANKNINPLQSTKNRNKFSSNLSNEYKAMRYYKIWIYSCNIALFISVLGFVVISFKIIINNYKRKLIVDFYLLQPSLLYIYIALFIQCSFLQVIGYFGAKKLNIKLLNIYWLLILLLLINDIIFGVIFLYNYNVLITNLNYKLKSQLKLYATAGSKNSSTGGSMGHPGGDQTGQAEFVELWQKLQMEYKCCGVENFIDFYNVNLTSMTSHLPFSTMVTFPTDVTDDLLTTTLPYPTTDLPDDPGAQDASHIHNQDNVKFFLPNSCCKTASPTLPTGSIAPPPNSAQILLHNSSVKSAFSKKLLKSDSLHHFSHQKKKLYTSTQTPPYQLPPVQTESKITLVNNIQCLNSERLIYSSGCLNHLVYWIQSTRDIMFVMLYCVISFLKLCFLGILRYEIKEMIQKIKILQGELKNAANLPEILESSKCTTRRYIEHNGSIVTGLAENQDPNPSSNRRHLVPSESGNLVTSPLLTLSETDSPDTNDSRHVDDHHTGMDAPLALARISSSSRPPPSQRHSLKLSQLHAIDMGCHDSDSNSQHALLLHDTPAGGETPKKFSTEREATIGFLRGTSMSGGNPRLGAGNARNARSLSARSSSYELSDLRKTQM</sequence>
<accession>A0A8D8X1M7</accession>